<dbReference type="Pfam" id="PF10502">
    <property type="entry name" value="Peptidase_S26"/>
    <property type="match status" value="1"/>
</dbReference>
<dbReference type="GO" id="GO:0006465">
    <property type="term" value="P:signal peptide processing"/>
    <property type="evidence" value="ECO:0007669"/>
    <property type="project" value="InterPro"/>
</dbReference>
<keyword evidence="1" id="KW-1133">Transmembrane helix</keyword>
<dbReference type="SUPFAM" id="SSF51306">
    <property type="entry name" value="LexA/Signal peptidase"/>
    <property type="match status" value="1"/>
</dbReference>
<keyword evidence="4" id="KW-1185">Reference proteome</keyword>
<organism evidence="3 4">
    <name type="scientific">Prosthecomicrobium pneumaticum</name>
    <dbReference type="NCBI Taxonomy" id="81895"/>
    <lineage>
        <taxon>Bacteria</taxon>
        <taxon>Pseudomonadati</taxon>
        <taxon>Pseudomonadota</taxon>
        <taxon>Alphaproteobacteria</taxon>
        <taxon>Hyphomicrobiales</taxon>
        <taxon>Kaistiaceae</taxon>
        <taxon>Prosthecomicrobium</taxon>
    </lineage>
</organism>
<dbReference type="InterPro" id="IPR019533">
    <property type="entry name" value="Peptidase_S26"/>
</dbReference>
<feature type="domain" description="Peptidase S26" evidence="2">
    <location>
        <begin position="6"/>
        <end position="164"/>
    </location>
</feature>
<dbReference type="Gene3D" id="2.10.109.10">
    <property type="entry name" value="Umud Fragment, subunit A"/>
    <property type="match status" value="1"/>
</dbReference>
<dbReference type="RefSeq" id="WP_183858142.1">
    <property type="nucleotide sequence ID" value="NZ_JACHOO010000009.1"/>
</dbReference>
<evidence type="ECO:0000259" key="2">
    <source>
        <dbReference type="Pfam" id="PF10502"/>
    </source>
</evidence>
<accession>A0A7W9FQ32</accession>
<evidence type="ECO:0000256" key="1">
    <source>
        <dbReference type="SAM" id="Phobius"/>
    </source>
</evidence>
<keyword evidence="1" id="KW-0812">Transmembrane</keyword>
<gene>
    <name evidence="3" type="ORF">GGQ63_003801</name>
</gene>
<dbReference type="Proteomes" id="UP000523821">
    <property type="component" value="Unassembled WGS sequence"/>
</dbReference>
<dbReference type="InterPro" id="IPR036286">
    <property type="entry name" value="LexA/Signal_pep-like_sf"/>
</dbReference>
<dbReference type="EMBL" id="JACHOO010000009">
    <property type="protein sequence ID" value="MBB5754713.1"/>
    <property type="molecule type" value="Genomic_DNA"/>
</dbReference>
<evidence type="ECO:0000313" key="3">
    <source>
        <dbReference type="EMBL" id="MBB5754713.1"/>
    </source>
</evidence>
<proteinExistence type="predicted"/>
<protein>
    <submittedName>
        <fullName evidence="3">Conjugative transfer signal peptidase TraF</fullName>
    </submittedName>
</protein>
<comment type="caution">
    <text evidence="3">The sequence shown here is derived from an EMBL/GenBank/DDBJ whole genome shotgun (WGS) entry which is preliminary data.</text>
</comment>
<dbReference type="GO" id="GO:0004252">
    <property type="term" value="F:serine-type endopeptidase activity"/>
    <property type="evidence" value="ECO:0007669"/>
    <property type="project" value="InterPro"/>
</dbReference>
<dbReference type="AlphaFoldDB" id="A0A7W9FQ32"/>
<name>A0A7W9FQ32_9HYPH</name>
<evidence type="ECO:0000313" key="4">
    <source>
        <dbReference type="Proteomes" id="UP000523821"/>
    </source>
</evidence>
<sequence>MTRFGYVMTTYFAAMSIGVGSFVPVTPRLIWNASASMPIGFYTIAPADRLEVTDLVVVNAPEPLASFLAERHYLPRGVPLLKRVAGLPGQEVCRHGMHVTVDGIDMGDALVRDRLGRQLPIWQGCRRIADGQVFLMNWWVEDSLDGRYFGPLPASAIVGHALPLWTDEEGTGQFEWRAPTR</sequence>
<reference evidence="3 4" key="1">
    <citation type="submission" date="2020-08" db="EMBL/GenBank/DDBJ databases">
        <title>Genomic Encyclopedia of Type Strains, Phase IV (KMG-IV): sequencing the most valuable type-strain genomes for metagenomic binning, comparative biology and taxonomic classification.</title>
        <authorList>
            <person name="Goeker M."/>
        </authorList>
    </citation>
    <scope>NUCLEOTIDE SEQUENCE [LARGE SCALE GENOMIC DNA]</scope>
    <source>
        <strain evidence="3 4">DSM 16268</strain>
    </source>
</reference>
<feature type="transmembrane region" description="Helical" evidence="1">
    <location>
        <begin position="6"/>
        <end position="25"/>
    </location>
</feature>
<keyword evidence="1" id="KW-0472">Membrane</keyword>